<dbReference type="AlphaFoldDB" id="A0A6J4GQ23"/>
<feature type="transmembrane region" description="Helical" evidence="1">
    <location>
        <begin position="134"/>
        <end position="158"/>
    </location>
</feature>
<organism evidence="2 3">
    <name type="scientific">Flavobacterium bizetiae</name>
    <dbReference type="NCBI Taxonomy" id="2704140"/>
    <lineage>
        <taxon>Bacteria</taxon>
        <taxon>Pseudomonadati</taxon>
        <taxon>Bacteroidota</taxon>
        <taxon>Flavobacteriia</taxon>
        <taxon>Flavobacteriales</taxon>
        <taxon>Flavobacteriaceae</taxon>
        <taxon>Flavobacterium</taxon>
    </lineage>
</organism>
<keyword evidence="3" id="KW-1185">Reference proteome</keyword>
<feature type="transmembrane region" description="Helical" evidence="1">
    <location>
        <begin position="94"/>
        <end position="114"/>
    </location>
</feature>
<feature type="transmembrane region" description="Helical" evidence="1">
    <location>
        <begin position="65"/>
        <end position="82"/>
    </location>
</feature>
<keyword evidence="1" id="KW-0812">Transmembrane</keyword>
<name>A0A6J4GQ23_9FLAO</name>
<evidence type="ECO:0008006" key="4">
    <source>
        <dbReference type="Google" id="ProtNLM"/>
    </source>
</evidence>
<feature type="transmembrane region" description="Helical" evidence="1">
    <location>
        <begin position="25"/>
        <end position="45"/>
    </location>
</feature>
<evidence type="ECO:0000313" key="2">
    <source>
        <dbReference type="EMBL" id="CAA9201372.1"/>
    </source>
</evidence>
<feature type="transmembrane region" description="Helical" evidence="1">
    <location>
        <begin position="178"/>
        <end position="196"/>
    </location>
</feature>
<accession>A0A6J4GQ23</accession>
<keyword evidence="1" id="KW-0472">Membrane</keyword>
<dbReference type="RefSeq" id="WP_173972063.1">
    <property type="nucleotide sequence ID" value="NZ_CADCSU010000125.1"/>
</dbReference>
<keyword evidence="1" id="KW-1133">Transmembrane helix</keyword>
<gene>
    <name evidence="2" type="ORF">FLA105534_03584</name>
</gene>
<evidence type="ECO:0000256" key="1">
    <source>
        <dbReference type="SAM" id="Phobius"/>
    </source>
</evidence>
<dbReference type="Proteomes" id="UP000479938">
    <property type="component" value="Unassembled WGS sequence"/>
</dbReference>
<proteinExistence type="predicted"/>
<feature type="transmembrane region" description="Helical" evidence="1">
    <location>
        <begin position="202"/>
        <end position="223"/>
    </location>
</feature>
<reference evidence="2 3" key="1">
    <citation type="submission" date="2020-02" db="EMBL/GenBank/DDBJ databases">
        <authorList>
            <person name="Criscuolo A."/>
        </authorList>
    </citation>
    <scope>NUCLEOTIDE SEQUENCE [LARGE SCALE GENOMIC DNA]</scope>
    <source>
        <strain evidence="2">CIP105534</strain>
    </source>
</reference>
<evidence type="ECO:0000313" key="3">
    <source>
        <dbReference type="Proteomes" id="UP000479938"/>
    </source>
</evidence>
<dbReference type="EMBL" id="CADCSU010000125">
    <property type="protein sequence ID" value="CAA9201372.1"/>
    <property type="molecule type" value="Genomic_DNA"/>
</dbReference>
<sequence>MKIDINDEIKIESYDVFTYRRIRRAIGYLGISLPILLVGLSFISYFQTSVQHSISHYYYTHLREFFTGTLCAVGLFLIRYKGHGNASIWKNDNLLTNIAGMMALAVAFFPTTPAPEENKIETRIYTLIPSTQEWLGWLHYGFAALLFLIMALLAINVFTIGQKNETRSPKSILNENNIYRTCGYAIILFVVLVPISEKLDRFEYSTLVLEALSLFAFGIAWLIKGRALGDSGITGEMLYQEKNKIDTEKILEE</sequence>
<protein>
    <recommendedName>
        <fullName evidence="4">DUF998 domain-containing protein</fullName>
    </recommendedName>
</protein>